<evidence type="ECO:0000313" key="1">
    <source>
        <dbReference type="EMBL" id="QIQ60817.1"/>
    </source>
</evidence>
<sequence length="97" mass="10781">MFTAADAIETRNKTFDAVVEAYVMQSTQLTQATIIEHDLDHGDNISDDPYADRVAYIVAMLEARGFKVTYTAHPEDEDEMGPFTEITFSWADAGAKS</sequence>
<dbReference type="EMBL" id="MN937349">
    <property type="protein sequence ID" value="QIQ60817.1"/>
    <property type="molecule type" value="Genomic_DNA"/>
</dbReference>
<reference evidence="1 2" key="1">
    <citation type="submission" date="2020-01" db="EMBL/GenBank/DDBJ databases">
        <authorList>
            <person name="Zhang W."/>
            <person name="Zhang R."/>
            <person name="Hu Y."/>
            <person name="Liu Y."/>
            <person name="Lin W."/>
            <person name="Wang L."/>
            <person name="Li J."/>
            <person name="An X."/>
            <person name="Song L."/>
            <person name="Fan H."/>
            <person name="Shi T."/>
            <person name="Liu H."/>
            <person name="Tong Y."/>
        </authorList>
    </citation>
    <scope>NUCLEOTIDE SEQUENCE [LARGE SCALE GENOMIC DNA]</scope>
</reference>
<proteinExistence type="predicted"/>
<keyword evidence="2" id="KW-1185">Reference proteome</keyword>
<dbReference type="Proteomes" id="UP000509570">
    <property type="component" value="Segment"/>
</dbReference>
<accession>A0A7D2LFV6</accession>
<name>A0A7D2LFV6_9CAUD</name>
<dbReference type="KEGG" id="vg:77953656"/>
<protein>
    <submittedName>
        <fullName evidence="1">Uncharacterized protein</fullName>
    </submittedName>
</protein>
<organism evidence="1 2">
    <name type="scientific">Stenotrophomonas phage vB_SmaS_BUCT548</name>
    <dbReference type="NCBI Taxonomy" id="2712941"/>
    <lineage>
        <taxon>Viruses</taxon>
        <taxon>Duplodnaviria</taxon>
        <taxon>Heunggongvirae</taxon>
        <taxon>Uroviricota</taxon>
        <taxon>Caudoviricetes</taxon>
        <taxon>Beaumontvirinae</taxon>
        <taxon>Bixiavirus</taxon>
        <taxon>Bixiavirus BUCT548</taxon>
    </lineage>
</organism>
<dbReference type="RefSeq" id="YP_010677282.1">
    <property type="nucleotide sequence ID" value="NC_071019.1"/>
</dbReference>
<evidence type="ECO:0000313" key="2">
    <source>
        <dbReference type="Proteomes" id="UP000509570"/>
    </source>
</evidence>
<dbReference type="GeneID" id="77953656"/>